<dbReference type="OrthoDB" id="5191117at2"/>
<comment type="caution">
    <text evidence="1">The sequence shown here is derived from an EMBL/GenBank/DDBJ whole genome shotgun (WGS) entry which is preliminary data.</text>
</comment>
<name>A0A2T0ZZH3_9ACTN</name>
<gene>
    <name evidence="1" type="ORF">CLV47_108115</name>
</gene>
<protein>
    <submittedName>
        <fullName evidence="1">Uncharacterized protein</fullName>
    </submittedName>
</protein>
<organism evidence="1 2">
    <name type="scientific">Antricoccus suffuscus</name>
    <dbReference type="NCBI Taxonomy" id="1629062"/>
    <lineage>
        <taxon>Bacteria</taxon>
        <taxon>Bacillati</taxon>
        <taxon>Actinomycetota</taxon>
        <taxon>Actinomycetes</taxon>
        <taxon>Geodermatophilales</taxon>
        <taxon>Antricoccaceae</taxon>
        <taxon>Antricoccus</taxon>
    </lineage>
</organism>
<dbReference type="AlphaFoldDB" id="A0A2T0ZZH3"/>
<sequence length="225" mass="24483">MAADTPIAMLIPIGQPLGMDFSRAAETAGTNGRAADMQPNFRVRVGNTIARLTDEQFGAWLLAHGDRGRRTPLMTSRTVHIELQRSGVAEPDRAIASLVDIGLLKEVPTDDVGRLLFARTHRMRPLMMGLGNSPDYPDRFAVGFPNSPLVTMTSKTYRLVTRSAMYGTLIEAVLDLSDVGSAEATREGETGDVLRTLLADIHEFLSVNVVYFDHAAERLSDTVGA</sequence>
<proteinExistence type="predicted"/>
<accession>A0A2T0ZZH3</accession>
<dbReference type="Proteomes" id="UP000237752">
    <property type="component" value="Unassembled WGS sequence"/>
</dbReference>
<dbReference type="RefSeq" id="WP_146135362.1">
    <property type="nucleotide sequence ID" value="NZ_PVUE01000008.1"/>
</dbReference>
<reference evidence="1 2" key="1">
    <citation type="submission" date="2018-03" db="EMBL/GenBank/DDBJ databases">
        <title>Genomic Encyclopedia of Archaeal and Bacterial Type Strains, Phase II (KMG-II): from individual species to whole genera.</title>
        <authorList>
            <person name="Goeker M."/>
        </authorList>
    </citation>
    <scope>NUCLEOTIDE SEQUENCE [LARGE SCALE GENOMIC DNA]</scope>
    <source>
        <strain evidence="1 2">DSM 100065</strain>
    </source>
</reference>
<evidence type="ECO:0000313" key="1">
    <source>
        <dbReference type="EMBL" id="PRZ41756.1"/>
    </source>
</evidence>
<dbReference type="EMBL" id="PVUE01000008">
    <property type="protein sequence ID" value="PRZ41756.1"/>
    <property type="molecule type" value="Genomic_DNA"/>
</dbReference>
<evidence type="ECO:0000313" key="2">
    <source>
        <dbReference type="Proteomes" id="UP000237752"/>
    </source>
</evidence>
<keyword evidence="2" id="KW-1185">Reference proteome</keyword>